<evidence type="ECO:0000256" key="2">
    <source>
        <dbReference type="SAM" id="MobiDB-lite"/>
    </source>
</evidence>
<comment type="caution">
    <text evidence="3">The sequence shown here is derived from an EMBL/GenBank/DDBJ whole genome shotgun (WGS) entry which is preliminary data.</text>
</comment>
<dbReference type="GO" id="GO:0003712">
    <property type="term" value="F:transcription coregulator activity"/>
    <property type="evidence" value="ECO:0007669"/>
    <property type="project" value="TreeGrafter"/>
</dbReference>
<evidence type="ECO:0000313" key="3">
    <source>
        <dbReference type="EMBL" id="CAH1428388.1"/>
    </source>
</evidence>
<reference evidence="3 4" key="1">
    <citation type="submission" date="2022-01" db="EMBL/GenBank/DDBJ databases">
        <authorList>
            <person name="Xiong W."/>
            <person name="Schranz E."/>
        </authorList>
    </citation>
    <scope>NUCLEOTIDE SEQUENCE [LARGE SCALE GENOMIC DNA]</scope>
</reference>
<gene>
    <name evidence="3" type="ORF">LVIROSA_LOCUS15320</name>
</gene>
<dbReference type="EMBL" id="CAKMRJ010002223">
    <property type="protein sequence ID" value="CAH1428388.1"/>
    <property type="molecule type" value="Genomic_DNA"/>
</dbReference>
<keyword evidence="4" id="KW-1185">Reference proteome</keyword>
<dbReference type="PANTHER" id="PTHR23335:SF0">
    <property type="entry name" value="CALMODULIN-BINDING TRANSCRIPTION ACTIVATOR 2-LIKE ISOFORM X1"/>
    <property type="match status" value="1"/>
</dbReference>
<dbReference type="GO" id="GO:0005634">
    <property type="term" value="C:nucleus"/>
    <property type="evidence" value="ECO:0007669"/>
    <property type="project" value="TreeGrafter"/>
</dbReference>
<dbReference type="InterPro" id="IPR002110">
    <property type="entry name" value="Ankyrin_rpt"/>
</dbReference>
<dbReference type="Gene3D" id="1.25.40.20">
    <property type="entry name" value="Ankyrin repeat-containing domain"/>
    <property type="match status" value="1"/>
</dbReference>
<dbReference type="PANTHER" id="PTHR23335">
    <property type="entry name" value="CALMODULIN-BINDING TRANSCRIPTION ACTIVATOR CAMTA"/>
    <property type="match status" value="1"/>
</dbReference>
<dbReference type="Pfam" id="PF00023">
    <property type="entry name" value="Ank"/>
    <property type="match status" value="1"/>
</dbReference>
<dbReference type="GO" id="GO:0003690">
    <property type="term" value="F:double-stranded DNA binding"/>
    <property type="evidence" value="ECO:0007669"/>
    <property type="project" value="TreeGrafter"/>
</dbReference>
<protein>
    <submittedName>
        <fullName evidence="3">Uncharacterized protein</fullName>
    </submittedName>
</protein>
<dbReference type="Proteomes" id="UP001157418">
    <property type="component" value="Unassembled WGS sequence"/>
</dbReference>
<dbReference type="InterPro" id="IPR036770">
    <property type="entry name" value="Ankyrin_rpt-contain_sf"/>
</dbReference>
<evidence type="ECO:0000313" key="4">
    <source>
        <dbReference type="Proteomes" id="UP001157418"/>
    </source>
</evidence>
<keyword evidence="1" id="KW-0040">ANK repeat</keyword>
<evidence type="ECO:0000256" key="1">
    <source>
        <dbReference type="PROSITE-ProRule" id="PRU00023"/>
    </source>
</evidence>
<sequence>MLHLSLSLRPIDSFHHQASNYDRSQPATSYTSRPPPQVSSIDVHTFRLLHPPSTPVTAGVSPNFRDSRGRTALHWASFYGREETVVALVKFGAYAWVVDDQHL</sequence>
<dbReference type="PROSITE" id="PS50297">
    <property type="entry name" value="ANK_REP_REGION"/>
    <property type="match status" value="1"/>
</dbReference>
<feature type="repeat" description="ANK" evidence="1">
    <location>
        <begin position="68"/>
        <end position="100"/>
    </location>
</feature>
<dbReference type="AlphaFoldDB" id="A0AAU9MUS0"/>
<dbReference type="SUPFAM" id="SSF48403">
    <property type="entry name" value="Ankyrin repeat"/>
    <property type="match status" value="1"/>
</dbReference>
<accession>A0AAU9MUS0</accession>
<proteinExistence type="predicted"/>
<dbReference type="PROSITE" id="PS50088">
    <property type="entry name" value="ANK_REPEAT"/>
    <property type="match status" value="1"/>
</dbReference>
<feature type="region of interest" description="Disordered" evidence="2">
    <location>
        <begin position="18"/>
        <end position="38"/>
    </location>
</feature>
<name>A0AAU9MUS0_9ASTR</name>
<dbReference type="GO" id="GO:0006357">
    <property type="term" value="P:regulation of transcription by RNA polymerase II"/>
    <property type="evidence" value="ECO:0007669"/>
    <property type="project" value="TreeGrafter"/>
</dbReference>
<organism evidence="3 4">
    <name type="scientific">Lactuca virosa</name>
    <dbReference type="NCBI Taxonomy" id="75947"/>
    <lineage>
        <taxon>Eukaryota</taxon>
        <taxon>Viridiplantae</taxon>
        <taxon>Streptophyta</taxon>
        <taxon>Embryophyta</taxon>
        <taxon>Tracheophyta</taxon>
        <taxon>Spermatophyta</taxon>
        <taxon>Magnoliopsida</taxon>
        <taxon>eudicotyledons</taxon>
        <taxon>Gunneridae</taxon>
        <taxon>Pentapetalae</taxon>
        <taxon>asterids</taxon>
        <taxon>campanulids</taxon>
        <taxon>Asterales</taxon>
        <taxon>Asteraceae</taxon>
        <taxon>Cichorioideae</taxon>
        <taxon>Cichorieae</taxon>
        <taxon>Lactucinae</taxon>
        <taxon>Lactuca</taxon>
    </lineage>
</organism>